<dbReference type="EMBL" id="NCKU01004512">
    <property type="protein sequence ID" value="RWS05849.1"/>
    <property type="molecule type" value="Genomic_DNA"/>
</dbReference>
<dbReference type="GO" id="GO:0005581">
    <property type="term" value="C:collagen trimer"/>
    <property type="evidence" value="ECO:0007669"/>
    <property type="project" value="UniProtKB-KW"/>
</dbReference>
<dbReference type="SUPFAM" id="SSF56436">
    <property type="entry name" value="C-type lectin-like"/>
    <property type="match status" value="1"/>
</dbReference>
<evidence type="ECO:0000259" key="2">
    <source>
        <dbReference type="Pfam" id="PF20010"/>
    </source>
</evidence>
<comment type="caution">
    <text evidence="4">The sequence shown here is derived from an EMBL/GenBank/DDBJ whole genome shotgun (WGS) entry which is preliminary data.</text>
</comment>
<organism evidence="4 5">
    <name type="scientific">Dinothrombium tinctorium</name>
    <dbReference type="NCBI Taxonomy" id="1965070"/>
    <lineage>
        <taxon>Eukaryota</taxon>
        <taxon>Metazoa</taxon>
        <taxon>Ecdysozoa</taxon>
        <taxon>Arthropoda</taxon>
        <taxon>Chelicerata</taxon>
        <taxon>Arachnida</taxon>
        <taxon>Acari</taxon>
        <taxon>Acariformes</taxon>
        <taxon>Trombidiformes</taxon>
        <taxon>Prostigmata</taxon>
        <taxon>Anystina</taxon>
        <taxon>Parasitengona</taxon>
        <taxon>Trombidioidea</taxon>
        <taxon>Trombidiidae</taxon>
        <taxon>Dinothrombium</taxon>
    </lineage>
</organism>
<dbReference type="Proteomes" id="UP000285301">
    <property type="component" value="Unassembled WGS sequence"/>
</dbReference>
<evidence type="ECO:0000259" key="1">
    <source>
        <dbReference type="Pfam" id="PF06482"/>
    </source>
</evidence>
<dbReference type="Gene3D" id="3.40.1620.70">
    <property type="match status" value="1"/>
</dbReference>
<proteinExistence type="predicted"/>
<dbReference type="InterPro" id="IPR016186">
    <property type="entry name" value="C-type_lectin-like/link_sf"/>
</dbReference>
<sequence>KSLIDVLDDAFDNEKVFVSILGHFNFSIEAIQIPTPRRARQSLYEWETYRRASHNEPKISNAVQTYSSSDQLLQYTNLTAVGSLAYVEDEEALVLRVKNGWRYINLGNIVTKHIPLTTPAYDEIHRLIHNSQTTVTSADYARYSKTIKQSRGLIMAALNNPYSGNIGVKNADFACYKQAHDANIGGTFRAFLGSQLQNIGSIVFIRDNRLPVVNTKGEVLYNSWRELFTGVGIPYSSSLDIYSFDGKSVLRDNTWPMKIVWHGANVSGTRDMDANCREWTSNDLRDFGKASVLSRQGLLGQEKYSCNNSFIVLCIQVTTRN</sequence>
<dbReference type="InterPro" id="IPR010515">
    <property type="entry name" value="Collagenase_NC10/endostatin"/>
</dbReference>
<dbReference type="Pfam" id="PF06482">
    <property type="entry name" value="Endostatin"/>
    <property type="match status" value="1"/>
</dbReference>
<dbReference type="AlphaFoldDB" id="A0A3S3NMV3"/>
<protein>
    <submittedName>
        <fullName evidence="4">Collagen alpha-1(I) chain-like protein</fullName>
    </submittedName>
</protein>
<reference evidence="4" key="2">
    <citation type="submission" date="2018-11" db="EMBL/GenBank/DDBJ databases">
        <title>Trombidioid mite genomics.</title>
        <authorList>
            <person name="Dong X."/>
        </authorList>
    </citation>
    <scope>NUCLEOTIDE SEQUENCE</scope>
    <source>
        <strain evidence="4">UoL-WK</strain>
    </source>
</reference>
<dbReference type="STRING" id="1965070.A0A3S3NMV3"/>
<evidence type="ECO:0000313" key="5">
    <source>
        <dbReference type="Proteomes" id="UP000285301"/>
    </source>
</evidence>
<dbReference type="OrthoDB" id="5983381at2759"/>
<gene>
    <name evidence="3" type="ORF">B4U79_03592</name>
    <name evidence="4" type="ORF">B4U79_14098</name>
</gene>
<evidence type="ECO:0000313" key="4">
    <source>
        <dbReference type="EMBL" id="RWS05849.1"/>
    </source>
</evidence>
<keyword evidence="4" id="KW-0176">Collagen</keyword>
<dbReference type="EMBL" id="NCKU01005462">
    <property type="protein sequence ID" value="RWS04541.1"/>
    <property type="molecule type" value="Genomic_DNA"/>
</dbReference>
<dbReference type="Pfam" id="PF20010">
    <property type="entry name" value="Collagen_trimer"/>
    <property type="match status" value="1"/>
</dbReference>
<feature type="non-terminal residue" evidence="4">
    <location>
        <position position="1"/>
    </location>
</feature>
<accession>A0A3S3NMV3</accession>
<dbReference type="InterPro" id="IPR045463">
    <property type="entry name" value="XV/XVIII_trimerization_dom"/>
</dbReference>
<evidence type="ECO:0000313" key="3">
    <source>
        <dbReference type="EMBL" id="RWS04541.1"/>
    </source>
</evidence>
<keyword evidence="5" id="KW-1185">Reference proteome</keyword>
<reference evidence="4 5" key="1">
    <citation type="journal article" date="2018" name="Gigascience">
        <title>Genomes of trombidid mites reveal novel predicted allergens and laterally-transferred genes associated with secondary metabolism.</title>
        <authorList>
            <person name="Dong X."/>
            <person name="Chaisiri K."/>
            <person name="Xia D."/>
            <person name="Armstrong S.D."/>
            <person name="Fang Y."/>
            <person name="Donnelly M.J."/>
            <person name="Kadowaki T."/>
            <person name="McGarry J.W."/>
            <person name="Darby A.C."/>
            <person name="Makepeace B.L."/>
        </authorList>
    </citation>
    <scope>NUCLEOTIDE SEQUENCE [LARGE SCALE GENOMIC DNA]</scope>
    <source>
        <strain evidence="4">UoL-WK</strain>
    </source>
</reference>
<feature type="domain" description="Collagen type XV/XVIII trimerization" evidence="2">
    <location>
        <begin position="63"/>
        <end position="110"/>
    </location>
</feature>
<dbReference type="InterPro" id="IPR016187">
    <property type="entry name" value="CTDL_fold"/>
</dbReference>
<dbReference type="Gene3D" id="3.10.100.10">
    <property type="entry name" value="Mannose-Binding Protein A, subunit A"/>
    <property type="match status" value="1"/>
</dbReference>
<name>A0A3S3NMV3_9ACAR</name>
<feature type="domain" description="Collagenase NC10/endostatin" evidence="1">
    <location>
        <begin position="155"/>
        <end position="316"/>
    </location>
</feature>